<evidence type="ECO:0000313" key="2">
    <source>
        <dbReference type="Proteomes" id="UP000616151"/>
    </source>
</evidence>
<reference evidence="1" key="1">
    <citation type="submission" date="2021-01" db="EMBL/GenBank/DDBJ databases">
        <authorList>
            <person name="Sun Q."/>
        </authorList>
    </citation>
    <scope>NUCLEOTIDE SEQUENCE</scope>
    <source>
        <strain evidence="1">YIM B02566</strain>
    </source>
</reference>
<keyword evidence="2" id="KW-1185">Reference proteome</keyword>
<comment type="caution">
    <text evidence="1">The sequence shown here is derived from an EMBL/GenBank/DDBJ whole genome shotgun (WGS) entry which is preliminary data.</text>
</comment>
<organism evidence="1 2">
    <name type="scientific">Taklimakanibacter albus</name>
    <dbReference type="NCBI Taxonomy" id="2800327"/>
    <lineage>
        <taxon>Bacteria</taxon>
        <taxon>Pseudomonadati</taxon>
        <taxon>Pseudomonadota</taxon>
        <taxon>Alphaproteobacteria</taxon>
        <taxon>Hyphomicrobiales</taxon>
        <taxon>Aestuariivirgaceae</taxon>
        <taxon>Taklimakanibacter</taxon>
    </lineage>
</organism>
<name>A0ACC5R553_9HYPH</name>
<dbReference type="Proteomes" id="UP000616151">
    <property type="component" value="Unassembled WGS sequence"/>
</dbReference>
<proteinExistence type="predicted"/>
<gene>
    <name evidence="1" type="ORF">JHL16_15425</name>
</gene>
<evidence type="ECO:0000313" key="1">
    <source>
        <dbReference type="EMBL" id="MBK1867748.1"/>
    </source>
</evidence>
<sequence length="282" mass="30730">MLRRLILLSGAGLLFVVLTALTQLGGLIFLASLALAWALRLAGSTRAMAVLAGIVLFLAGVPLANLFVAPALATLNGRVALPCEMSAGTSYAALSPVYCALGRTYARAEVQAMLEAMGRDLGRDDPGLVVATLDANFPVLDGFPLPPHLSHDDGRRIDLAYFYTDAAGKPLPLAAPSFLGYWGFEEPPTPADAACTDKTRWLTFRWDMDWFQAFVRKDRRLDQERTAAMLRWLVEKGPEHGVTKILLEPHMVKRLGVTSPLIRFQGCRAARHDDHIHVEVGG</sequence>
<dbReference type="EMBL" id="JAENHL010000007">
    <property type="protein sequence ID" value="MBK1867748.1"/>
    <property type="molecule type" value="Genomic_DNA"/>
</dbReference>
<accession>A0ACC5R553</accession>
<protein>
    <submittedName>
        <fullName evidence="1">Uncharacterized protein</fullName>
    </submittedName>
</protein>